<evidence type="ECO:0000313" key="3">
    <source>
        <dbReference type="Proteomes" id="UP000011668"/>
    </source>
</evidence>
<accession>L8X1D3</accession>
<sequence length="474" mass="52191">MNYNSAARTISKPKLNNTLICSTKSARIPMNRSATTAIARVSVKMKTQRLGNLKSPRMAKGRSAADRPTLPQARLEREYTFHLVISAFLRAIRTGAINIEHSAVLLGHYGRVSSVYDQCTKVIIEVLREEGMYGGNAEVVGRVLINALEESFGLYIDNVSKSDANTIALAKALSGALVIRGAQLSVLRRLDTVQVANVHITCISWIVNKISGYQTMGNKNARNRSVAFFKSLVWLLSTVESSDTPASSKIWEPLRAYDKRLITAMAKDKALAARIKTRKSTAAVATDDEHEVDEGDGHQTDVEPDQGQPSDEEDHQPAAREEPESKRTRTRPRPRAKPKSTTPTEEAPDDIDIPDALQVDSEPEAQAEGEEETETEGEPIPSSPAPAPAPPEKPKPKGRMMKGKQTSATSRTTRANSRKRVREPQEEEEEDEEEQVAEDQVEAAVEVEHEPSSKPPSQATSDVGFTRRRKRAKA</sequence>
<dbReference type="EMBL" id="AFRT01000709">
    <property type="protein sequence ID" value="ELU42808.1"/>
    <property type="molecule type" value="Genomic_DNA"/>
</dbReference>
<feature type="compositionally biased region" description="Basic residues" evidence="1">
    <location>
        <begin position="328"/>
        <end position="338"/>
    </location>
</feature>
<feature type="compositionally biased region" description="Basic and acidic residues" evidence="1">
    <location>
        <begin position="315"/>
        <end position="327"/>
    </location>
</feature>
<dbReference type="OrthoDB" id="498590at2759"/>
<comment type="caution">
    <text evidence="2">The sequence shown here is derived from an EMBL/GenBank/DDBJ whole genome shotgun (WGS) entry which is preliminary data.</text>
</comment>
<organism evidence="2 3">
    <name type="scientific">Thanatephorus cucumeris (strain AG1-IA)</name>
    <name type="common">Rice sheath blight fungus</name>
    <name type="synonym">Rhizoctonia solani</name>
    <dbReference type="NCBI Taxonomy" id="983506"/>
    <lineage>
        <taxon>Eukaryota</taxon>
        <taxon>Fungi</taxon>
        <taxon>Dikarya</taxon>
        <taxon>Basidiomycota</taxon>
        <taxon>Agaricomycotina</taxon>
        <taxon>Agaricomycetes</taxon>
        <taxon>Cantharellales</taxon>
        <taxon>Ceratobasidiaceae</taxon>
        <taxon>Rhizoctonia</taxon>
        <taxon>Rhizoctonia solani AG-1</taxon>
    </lineage>
</organism>
<protein>
    <submittedName>
        <fullName evidence="2">Uncharacterized protein</fullName>
    </submittedName>
</protein>
<feature type="compositionally biased region" description="Acidic residues" evidence="1">
    <location>
        <begin position="361"/>
        <end position="377"/>
    </location>
</feature>
<reference evidence="2 3" key="1">
    <citation type="journal article" date="2013" name="Nat. Commun.">
        <title>The evolution and pathogenic mechanisms of the rice sheath blight pathogen.</title>
        <authorList>
            <person name="Zheng A."/>
            <person name="Lin R."/>
            <person name="Xu L."/>
            <person name="Qin P."/>
            <person name="Tang C."/>
            <person name="Ai P."/>
            <person name="Zhang D."/>
            <person name="Liu Y."/>
            <person name="Sun Z."/>
            <person name="Feng H."/>
            <person name="Wang Y."/>
            <person name="Chen Y."/>
            <person name="Liang X."/>
            <person name="Fu R."/>
            <person name="Li Q."/>
            <person name="Zhang J."/>
            <person name="Yu X."/>
            <person name="Xie Z."/>
            <person name="Ding L."/>
            <person name="Guan P."/>
            <person name="Tang J."/>
            <person name="Liang Y."/>
            <person name="Wang S."/>
            <person name="Deng Q."/>
            <person name="Li S."/>
            <person name="Zhu J."/>
            <person name="Wang L."/>
            <person name="Liu H."/>
            <person name="Li P."/>
        </authorList>
    </citation>
    <scope>NUCLEOTIDE SEQUENCE [LARGE SCALE GENOMIC DNA]</scope>
    <source>
        <strain evidence="3">AG-1 IA</strain>
    </source>
</reference>
<dbReference type="STRING" id="983506.L8X1D3"/>
<evidence type="ECO:0000313" key="2">
    <source>
        <dbReference type="EMBL" id="ELU42808.1"/>
    </source>
</evidence>
<keyword evidence="3" id="KW-1185">Reference proteome</keyword>
<dbReference type="HOGENOM" id="CLU_576433_0_0_1"/>
<proteinExistence type="predicted"/>
<dbReference type="Proteomes" id="UP000011668">
    <property type="component" value="Unassembled WGS sequence"/>
</dbReference>
<gene>
    <name evidence="2" type="ORF">AG1IA_03162</name>
</gene>
<dbReference type="OMA" id="QEMNTHE"/>
<name>L8X1D3_THACA</name>
<feature type="compositionally biased region" description="Low complexity" evidence="1">
    <location>
        <begin position="403"/>
        <end position="415"/>
    </location>
</feature>
<dbReference type="AlphaFoldDB" id="L8X1D3"/>
<feature type="compositionally biased region" description="Pro residues" evidence="1">
    <location>
        <begin position="381"/>
        <end position="391"/>
    </location>
</feature>
<feature type="compositionally biased region" description="Acidic residues" evidence="1">
    <location>
        <begin position="425"/>
        <end position="441"/>
    </location>
</feature>
<evidence type="ECO:0000256" key="1">
    <source>
        <dbReference type="SAM" id="MobiDB-lite"/>
    </source>
</evidence>
<feature type="region of interest" description="Disordered" evidence="1">
    <location>
        <begin position="279"/>
        <end position="474"/>
    </location>
</feature>